<dbReference type="AlphaFoldDB" id="A0A5M8QFE5"/>
<keyword evidence="1" id="KW-0472">Membrane</keyword>
<evidence type="ECO:0000313" key="3">
    <source>
        <dbReference type="Proteomes" id="UP000323866"/>
    </source>
</evidence>
<evidence type="ECO:0008006" key="4">
    <source>
        <dbReference type="Google" id="ProtNLM"/>
    </source>
</evidence>
<proteinExistence type="predicted"/>
<name>A0A5M8QFE5_9BACT</name>
<gene>
    <name evidence="2" type="ORF">FOE74_13550</name>
</gene>
<sequence length="211" mass="23542">MQRTTTAEDHVRNVTSLDLLPILSINMARYLSLFFPLLLVLTGCSLKPNKASSDNSPLEAFKGKKPLIVLDGKPIPQDSSLEQYATKEEIESIELIENNSESRDYLSITYREAAKDGVIKVTTNTHKAKLRQQLFDSLLERLKAYEQAPSTFLFVKDGLLMAEEEVTKLKALNPSELVDVVVLKEEAAKAIYGSAARETTVLINTRNISNK</sequence>
<evidence type="ECO:0000256" key="1">
    <source>
        <dbReference type="SAM" id="Phobius"/>
    </source>
</evidence>
<accession>A0A5M8QFE5</accession>
<comment type="caution">
    <text evidence="2">The sequence shown here is derived from an EMBL/GenBank/DDBJ whole genome shotgun (WGS) entry which is preliminary data.</text>
</comment>
<dbReference type="EMBL" id="VKKZ01000021">
    <property type="protein sequence ID" value="KAA6433486.1"/>
    <property type="molecule type" value="Genomic_DNA"/>
</dbReference>
<feature type="transmembrane region" description="Helical" evidence="1">
    <location>
        <begin position="27"/>
        <end position="46"/>
    </location>
</feature>
<organism evidence="2 3">
    <name type="scientific">Rufibacter glacialis</name>
    <dbReference type="NCBI Taxonomy" id="1259555"/>
    <lineage>
        <taxon>Bacteria</taxon>
        <taxon>Pseudomonadati</taxon>
        <taxon>Bacteroidota</taxon>
        <taxon>Cytophagia</taxon>
        <taxon>Cytophagales</taxon>
        <taxon>Hymenobacteraceae</taxon>
        <taxon>Rufibacter</taxon>
    </lineage>
</organism>
<reference evidence="2 3" key="2">
    <citation type="submission" date="2019-09" db="EMBL/GenBank/DDBJ databases">
        <title>A bacterium isolated from glacier soil.</title>
        <authorList>
            <person name="Liu Q."/>
        </authorList>
    </citation>
    <scope>NUCLEOTIDE SEQUENCE [LARGE SCALE GENOMIC DNA]</scope>
    <source>
        <strain evidence="2 3">MDT1-10-3</strain>
    </source>
</reference>
<dbReference type="OrthoDB" id="1522859at2"/>
<evidence type="ECO:0000313" key="2">
    <source>
        <dbReference type="EMBL" id="KAA6433486.1"/>
    </source>
</evidence>
<dbReference type="RefSeq" id="WP_149099145.1">
    <property type="nucleotide sequence ID" value="NZ_BMMG01000004.1"/>
</dbReference>
<dbReference type="Proteomes" id="UP000323866">
    <property type="component" value="Unassembled WGS sequence"/>
</dbReference>
<reference evidence="2 3" key="1">
    <citation type="submission" date="2019-07" db="EMBL/GenBank/DDBJ databases">
        <authorList>
            <person name="Qu J.-H."/>
        </authorList>
    </citation>
    <scope>NUCLEOTIDE SEQUENCE [LARGE SCALE GENOMIC DNA]</scope>
    <source>
        <strain evidence="2 3">MDT1-10-3</strain>
    </source>
</reference>
<keyword evidence="1" id="KW-1133">Transmembrane helix</keyword>
<protein>
    <recommendedName>
        <fullName evidence="4">TonB-dependent receptor plug domain-containing protein</fullName>
    </recommendedName>
</protein>
<keyword evidence="1" id="KW-0812">Transmembrane</keyword>